<name>A0ABW5WSV9_9STAP</name>
<reference evidence="3" key="1">
    <citation type="journal article" date="2019" name="Int. J. Syst. Evol. Microbiol.">
        <title>The Global Catalogue of Microorganisms (GCM) 10K type strain sequencing project: providing services to taxonomists for standard genome sequencing and annotation.</title>
        <authorList>
            <consortium name="The Broad Institute Genomics Platform"/>
            <consortium name="The Broad Institute Genome Sequencing Center for Infectious Disease"/>
            <person name="Wu L."/>
            <person name="Ma J."/>
        </authorList>
    </citation>
    <scope>NUCLEOTIDE SEQUENCE [LARGE SCALE GENOMIC DNA]</scope>
    <source>
        <strain evidence="3">KCTC 33575</strain>
    </source>
</reference>
<dbReference type="RefSeq" id="WP_377771390.1">
    <property type="nucleotide sequence ID" value="NZ_JBHUOQ010000001.1"/>
</dbReference>
<dbReference type="InterPro" id="IPR048110">
    <property type="entry name" value="SA1362/YqhP-like"/>
</dbReference>
<feature type="transmembrane region" description="Helical" evidence="1">
    <location>
        <begin position="27"/>
        <end position="50"/>
    </location>
</feature>
<evidence type="ECO:0000256" key="1">
    <source>
        <dbReference type="SAM" id="Phobius"/>
    </source>
</evidence>
<dbReference type="EMBL" id="JBHUOQ010000001">
    <property type="protein sequence ID" value="MFD2829414.1"/>
    <property type="molecule type" value="Genomic_DNA"/>
</dbReference>
<keyword evidence="1" id="KW-0812">Transmembrane</keyword>
<dbReference type="Proteomes" id="UP001597519">
    <property type="component" value="Unassembled WGS sequence"/>
</dbReference>
<protein>
    <submittedName>
        <fullName evidence="2">SA1362 family protein</fullName>
    </submittedName>
</protein>
<organism evidence="2 3">
    <name type="scientific">Corticicoccus populi</name>
    <dbReference type="NCBI Taxonomy" id="1812821"/>
    <lineage>
        <taxon>Bacteria</taxon>
        <taxon>Bacillati</taxon>
        <taxon>Bacillota</taxon>
        <taxon>Bacilli</taxon>
        <taxon>Bacillales</taxon>
        <taxon>Staphylococcaceae</taxon>
        <taxon>Corticicoccus</taxon>
    </lineage>
</organism>
<keyword evidence="1" id="KW-1133">Transmembrane helix</keyword>
<proteinExistence type="predicted"/>
<accession>A0ABW5WSV9</accession>
<gene>
    <name evidence="2" type="ORF">ACFSX4_02975</name>
</gene>
<keyword evidence="3" id="KW-1185">Reference proteome</keyword>
<evidence type="ECO:0000313" key="2">
    <source>
        <dbReference type="EMBL" id="MFD2829414.1"/>
    </source>
</evidence>
<dbReference type="NCBIfam" id="NF041554">
    <property type="entry name" value="SA1362_fam"/>
    <property type="match status" value="1"/>
</dbReference>
<evidence type="ECO:0000313" key="3">
    <source>
        <dbReference type="Proteomes" id="UP001597519"/>
    </source>
</evidence>
<comment type="caution">
    <text evidence="2">The sequence shown here is derived from an EMBL/GenBank/DDBJ whole genome shotgun (WGS) entry which is preliminary data.</text>
</comment>
<feature type="transmembrane region" description="Helical" evidence="1">
    <location>
        <begin position="5"/>
        <end position="21"/>
    </location>
</feature>
<sequence>MKKAIIYIVLAVALIGLLFNMDLVFNMILSTIIFLAVISVILYAVYYFFLLTPSQREYKRALRKAKRKNPKRYKK</sequence>
<keyword evidence="1" id="KW-0472">Membrane</keyword>